<name>A0A6B2JF31_FRATU</name>
<proteinExistence type="predicted"/>
<dbReference type="EMBL" id="JAAGKH010000020">
    <property type="protein sequence ID" value="NDR88795.1"/>
    <property type="molecule type" value="Genomic_DNA"/>
</dbReference>
<evidence type="ECO:0000313" key="2">
    <source>
        <dbReference type="EMBL" id="NDS68379.1"/>
    </source>
</evidence>
<organism evidence="1">
    <name type="scientific">Francisella tularensis subsp. holarctica</name>
    <dbReference type="NCBI Taxonomy" id="119857"/>
    <lineage>
        <taxon>Bacteria</taxon>
        <taxon>Pseudomonadati</taxon>
        <taxon>Pseudomonadota</taxon>
        <taxon>Gammaproteobacteria</taxon>
        <taxon>Thiotrichales</taxon>
        <taxon>Francisellaceae</taxon>
        <taxon>Francisella</taxon>
    </lineage>
</organism>
<protein>
    <submittedName>
        <fullName evidence="1">Uncharacterized protein</fullName>
    </submittedName>
</protein>
<dbReference type="RefSeq" id="WP_010032537.1">
    <property type="nucleotide sequence ID" value="NZ_CP009693.1"/>
</dbReference>
<evidence type="ECO:0000313" key="1">
    <source>
        <dbReference type="EMBL" id="NDR88795.1"/>
    </source>
</evidence>
<comment type="caution">
    <text evidence="1">The sequence shown here is derived from an EMBL/GenBank/DDBJ whole genome shotgun (WGS) entry which is preliminary data.</text>
</comment>
<dbReference type="EMBL" id="JAAGJP010000025">
    <property type="protein sequence ID" value="NDS68379.1"/>
    <property type="molecule type" value="Genomic_DNA"/>
</dbReference>
<gene>
    <name evidence="2" type="ORF">FWI86_04730</name>
    <name evidence="1" type="ORF">FWJ04_03705</name>
</gene>
<reference evidence="1" key="1">
    <citation type="submission" date="2019-08" db="EMBL/GenBank/DDBJ databases">
        <authorList>
            <person name="Busch A."/>
        </authorList>
    </citation>
    <scope>NUCLEOTIDE SEQUENCE</scope>
    <source>
        <strain evidence="2">15T0085</strain>
        <strain evidence="1">17T1429</strain>
    </source>
</reference>
<sequence>MSIDDEYFGVGISALASIFRYPTHDAPLGALNLSNLNSATLSKLGILSRTKSISLTLVLSADLISKE</sequence>
<accession>A0A6B2JF31</accession>
<dbReference type="AlphaFoldDB" id="A0A6B2JF31"/>
<reference evidence="1" key="2">
    <citation type="submission" date="2020-02" db="EMBL/GenBank/DDBJ databases">
        <title>Using affinity propagation clustering for identifying bacterial clades and subclades with whole-genome sequences of Francisella tularensis.</title>
        <authorList>
            <person name="Homeier-Bachmann T."/>
            <person name="Abdel-Glil M.Y."/>
            <person name="Hackbart A."/>
            <person name="Hotzel H."/>
            <person name="Tomaso H."/>
        </authorList>
    </citation>
    <scope>NUCLEOTIDE SEQUENCE</scope>
    <source>
        <strain evidence="2">15T0085</strain>
        <strain evidence="1">17T1429</strain>
    </source>
</reference>